<evidence type="ECO:0000259" key="3">
    <source>
        <dbReference type="PROSITE" id="PS50075"/>
    </source>
</evidence>
<evidence type="ECO:0000313" key="5">
    <source>
        <dbReference type="Proteomes" id="UP000253318"/>
    </source>
</evidence>
<sequence>MTVEPDELVREVATEMGEVLGRPALAEDEDFFDSGGDSYRAIEIITRLVARFGPKEETAAEGLQADLLLAIFDESTPAAVASLLQRQER</sequence>
<name>A0A368TB76_9ACTN</name>
<dbReference type="Pfam" id="PF00550">
    <property type="entry name" value="PP-binding"/>
    <property type="match status" value="1"/>
</dbReference>
<accession>A0A368TB76</accession>
<dbReference type="EMBL" id="QEIN01000041">
    <property type="protein sequence ID" value="RCV60359.1"/>
    <property type="molecule type" value="Genomic_DNA"/>
</dbReference>
<keyword evidence="1" id="KW-0596">Phosphopantetheine</keyword>
<dbReference type="InterPro" id="IPR020806">
    <property type="entry name" value="PKS_PP-bd"/>
</dbReference>
<evidence type="ECO:0000313" key="4">
    <source>
        <dbReference type="EMBL" id="RCV60359.1"/>
    </source>
</evidence>
<reference evidence="4 5" key="1">
    <citation type="submission" date="2018-04" db="EMBL/GenBank/DDBJ databases">
        <title>Novel actinobacteria from marine sediment.</title>
        <authorList>
            <person name="Ng Z.Y."/>
            <person name="Tan G.Y.A."/>
        </authorList>
    </citation>
    <scope>NUCLEOTIDE SEQUENCE [LARGE SCALE GENOMIC DNA]</scope>
    <source>
        <strain evidence="4 5">TPS81</strain>
    </source>
</reference>
<feature type="domain" description="Carrier" evidence="3">
    <location>
        <begin position="3"/>
        <end position="88"/>
    </location>
</feature>
<dbReference type="OrthoDB" id="6637748at2"/>
<dbReference type="PROSITE" id="PS50075">
    <property type="entry name" value="CARRIER"/>
    <property type="match status" value="1"/>
</dbReference>
<evidence type="ECO:0000256" key="1">
    <source>
        <dbReference type="ARBA" id="ARBA00022450"/>
    </source>
</evidence>
<keyword evidence="2" id="KW-0597">Phosphoprotein</keyword>
<dbReference type="InterPro" id="IPR036736">
    <property type="entry name" value="ACP-like_sf"/>
</dbReference>
<protein>
    <recommendedName>
        <fullName evidence="3">Carrier domain-containing protein</fullName>
    </recommendedName>
</protein>
<organism evidence="4 5">
    <name type="scientific">Marinitenerispora sediminis</name>
    <dbReference type="NCBI Taxonomy" id="1931232"/>
    <lineage>
        <taxon>Bacteria</taxon>
        <taxon>Bacillati</taxon>
        <taxon>Actinomycetota</taxon>
        <taxon>Actinomycetes</taxon>
        <taxon>Streptosporangiales</taxon>
        <taxon>Nocardiopsidaceae</taxon>
        <taxon>Marinitenerispora</taxon>
    </lineage>
</organism>
<evidence type="ECO:0000256" key="2">
    <source>
        <dbReference type="ARBA" id="ARBA00022553"/>
    </source>
</evidence>
<dbReference type="SUPFAM" id="SSF47336">
    <property type="entry name" value="ACP-like"/>
    <property type="match status" value="1"/>
</dbReference>
<dbReference type="GO" id="GO:0031177">
    <property type="term" value="F:phosphopantetheine binding"/>
    <property type="evidence" value="ECO:0007669"/>
    <property type="project" value="InterPro"/>
</dbReference>
<dbReference type="Gene3D" id="1.10.1200.10">
    <property type="entry name" value="ACP-like"/>
    <property type="match status" value="1"/>
</dbReference>
<dbReference type="AlphaFoldDB" id="A0A368TB76"/>
<proteinExistence type="predicted"/>
<keyword evidence="5" id="KW-1185">Reference proteome</keyword>
<dbReference type="Proteomes" id="UP000253318">
    <property type="component" value="Unassembled WGS sequence"/>
</dbReference>
<dbReference type="InterPro" id="IPR009081">
    <property type="entry name" value="PP-bd_ACP"/>
</dbReference>
<gene>
    <name evidence="4" type="ORF">DEF24_07315</name>
</gene>
<comment type="caution">
    <text evidence="4">The sequence shown here is derived from an EMBL/GenBank/DDBJ whole genome shotgun (WGS) entry which is preliminary data.</text>
</comment>
<dbReference type="SMART" id="SM00823">
    <property type="entry name" value="PKS_PP"/>
    <property type="match status" value="1"/>
</dbReference>
<dbReference type="RefSeq" id="WP_114397005.1">
    <property type="nucleotide sequence ID" value="NZ_QEIM01000024.1"/>
</dbReference>